<dbReference type="AlphaFoldDB" id="A0A9D7SZF1"/>
<evidence type="ECO:0000313" key="2">
    <source>
        <dbReference type="Proteomes" id="UP000808337"/>
    </source>
</evidence>
<dbReference type="EMBL" id="JADKGY010000032">
    <property type="protein sequence ID" value="MBK9984989.1"/>
    <property type="molecule type" value="Genomic_DNA"/>
</dbReference>
<organism evidence="1 2">
    <name type="scientific">Candidatus Opimibacter skivensis</name>
    <dbReference type="NCBI Taxonomy" id="2982028"/>
    <lineage>
        <taxon>Bacteria</taxon>
        <taxon>Pseudomonadati</taxon>
        <taxon>Bacteroidota</taxon>
        <taxon>Saprospiria</taxon>
        <taxon>Saprospirales</taxon>
        <taxon>Saprospiraceae</taxon>
        <taxon>Candidatus Opimibacter</taxon>
    </lineage>
</organism>
<dbReference type="Proteomes" id="UP000808337">
    <property type="component" value="Unassembled WGS sequence"/>
</dbReference>
<gene>
    <name evidence="1" type="ORF">IPP15_21935</name>
</gene>
<comment type="caution">
    <text evidence="1">The sequence shown here is derived from an EMBL/GenBank/DDBJ whole genome shotgun (WGS) entry which is preliminary data.</text>
</comment>
<sequence>MSFRKKKLTTVPFVQIYNGKKANDKIASGNECSWALMNFFNKKDTLNLVAGDSLMYDYVVDRLIPIDFKTNADTFNYYVLSGWTNYLPKLSERLFAQTNKMKNALE</sequence>
<name>A0A9D7SZF1_9BACT</name>
<proteinExistence type="predicted"/>
<reference evidence="1 2" key="1">
    <citation type="submission" date="2020-10" db="EMBL/GenBank/DDBJ databases">
        <title>Connecting structure to function with the recovery of over 1000 high-quality activated sludge metagenome-assembled genomes encoding full-length rRNA genes using long-read sequencing.</title>
        <authorList>
            <person name="Singleton C.M."/>
            <person name="Petriglieri F."/>
            <person name="Kristensen J.M."/>
            <person name="Kirkegaard R.H."/>
            <person name="Michaelsen T.Y."/>
            <person name="Andersen M.H."/>
            <person name="Karst S.M."/>
            <person name="Dueholm M.S."/>
            <person name="Nielsen P.H."/>
            <person name="Albertsen M."/>
        </authorList>
    </citation>
    <scope>NUCLEOTIDE SEQUENCE [LARGE SCALE GENOMIC DNA]</scope>
    <source>
        <strain evidence="1">Ribe_18-Q3-R11-54_MAXAC.273</strain>
    </source>
</reference>
<accession>A0A9D7SZF1</accession>
<protein>
    <submittedName>
        <fullName evidence="1">Uncharacterized protein</fullName>
    </submittedName>
</protein>
<evidence type="ECO:0000313" key="1">
    <source>
        <dbReference type="EMBL" id="MBK9984989.1"/>
    </source>
</evidence>